<feature type="chain" id="PRO_5037825055" evidence="1">
    <location>
        <begin position="26"/>
        <end position="61"/>
    </location>
</feature>
<reference evidence="2" key="1">
    <citation type="journal article" date="2014" name="Int. J. Syst. Evol. Microbiol.">
        <title>Complete genome sequence of Corynebacterium casei LMG S-19264T (=DSM 44701T), isolated from a smear-ripened cheese.</title>
        <authorList>
            <consortium name="US DOE Joint Genome Institute (JGI-PGF)"/>
            <person name="Walter F."/>
            <person name="Albersmeier A."/>
            <person name="Kalinowski J."/>
            <person name="Ruckert C."/>
        </authorList>
    </citation>
    <scope>NUCLEOTIDE SEQUENCE</scope>
    <source>
        <strain evidence="2">CGMCC 4.7110</strain>
    </source>
</reference>
<proteinExistence type="predicted"/>
<evidence type="ECO:0000313" key="2">
    <source>
        <dbReference type="EMBL" id="GGN31965.1"/>
    </source>
</evidence>
<keyword evidence="3" id="KW-1185">Reference proteome</keyword>
<keyword evidence="1" id="KW-0732">Signal</keyword>
<sequence length="61" mass="6415">MTVRAMATFATLASALILSSSPSFASECYGGCHDLDNIPNSGVEVVATAHNMNADLVTERR</sequence>
<dbReference type="AlphaFoldDB" id="A0A917XJC1"/>
<accession>A0A917XJC1</accession>
<evidence type="ECO:0000313" key="3">
    <source>
        <dbReference type="Proteomes" id="UP000653411"/>
    </source>
</evidence>
<evidence type="ECO:0000256" key="1">
    <source>
        <dbReference type="SAM" id="SignalP"/>
    </source>
</evidence>
<dbReference type="Proteomes" id="UP000653411">
    <property type="component" value="Unassembled WGS sequence"/>
</dbReference>
<comment type="caution">
    <text evidence="2">The sequence shown here is derived from an EMBL/GenBank/DDBJ whole genome shotgun (WGS) entry which is preliminary data.</text>
</comment>
<dbReference type="EMBL" id="BMML01000020">
    <property type="protein sequence ID" value="GGN31965.1"/>
    <property type="molecule type" value="Genomic_DNA"/>
</dbReference>
<reference evidence="2" key="2">
    <citation type="submission" date="2020-09" db="EMBL/GenBank/DDBJ databases">
        <authorList>
            <person name="Sun Q."/>
            <person name="Zhou Y."/>
        </authorList>
    </citation>
    <scope>NUCLEOTIDE SEQUENCE</scope>
    <source>
        <strain evidence="2">CGMCC 4.7110</strain>
    </source>
</reference>
<gene>
    <name evidence="2" type="ORF">GCM10011578_070300</name>
</gene>
<name>A0A917XJC1_9ACTN</name>
<feature type="signal peptide" evidence="1">
    <location>
        <begin position="1"/>
        <end position="25"/>
    </location>
</feature>
<organism evidence="2 3">
    <name type="scientific">Streptomyces fuscichromogenes</name>
    <dbReference type="NCBI Taxonomy" id="1324013"/>
    <lineage>
        <taxon>Bacteria</taxon>
        <taxon>Bacillati</taxon>
        <taxon>Actinomycetota</taxon>
        <taxon>Actinomycetes</taxon>
        <taxon>Kitasatosporales</taxon>
        <taxon>Streptomycetaceae</taxon>
        <taxon>Streptomyces</taxon>
    </lineage>
</organism>
<protein>
    <submittedName>
        <fullName evidence="2">Uncharacterized protein</fullName>
    </submittedName>
</protein>